<proteinExistence type="predicted"/>
<gene>
    <name evidence="2" type="ORF">BCD95_000378</name>
</gene>
<feature type="coiled-coil region" evidence="1">
    <location>
        <begin position="97"/>
        <end position="124"/>
    </location>
</feature>
<evidence type="ECO:0000256" key="1">
    <source>
        <dbReference type="SAM" id="Coils"/>
    </source>
</evidence>
<organism evidence="2 3">
    <name type="scientific">Clostridium beijerinckii</name>
    <name type="common">Clostridium MP</name>
    <dbReference type="NCBI Taxonomy" id="1520"/>
    <lineage>
        <taxon>Bacteria</taxon>
        <taxon>Bacillati</taxon>
        <taxon>Bacillota</taxon>
        <taxon>Clostridia</taxon>
        <taxon>Eubacteriales</taxon>
        <taxon>Clostridiaceae</taxon>
        <taxon>Clostridium</taxon>
    </lineage>
</organism>
<dbReference type="InterPro" id="IPR025580">
    <property type="entry name" value="Gp46"/>
</dbReference>
<comment type="caution">
    <text evidence="2">The sequence shown here is derived from an EMBL/GenBank/DDBJ whole genome shotgun (WGS) entry which is preliminary data.</text>
</comment>
<dbReference type="Proteomes" id="UP000822184">
    <property type="component" value="Unassembled WGS sequence"/>
</dbReference>
<name>A0AAE5H0L2_CLOBE</name>
<evidence type="ECO:0000313" key="2">
    <source>
        <dbReference type="EMBL" id="NSB12119.1"/>
    </source>
</evidence>
<dbReference type="Pfam" id="PF14265">
    <property type="entry name" value="DUF4355"/>
    <property type="match status" value="1"/>
</dbReference>
<reference evidence="2" key="1">
    <citation type="submission" date="2020-06" db="EMBL/GenBank/DDBJ databases">
        <title>Genomic insights into acetone-butanol-ethanol (ABE) fermentation by sequencing solventogenic clostridia strains.</title>
        <authorList>
            <person name="Brown S."/>
        </authorList>
    </citation>
    <scope>NUCLEOTIDE SEQUENCE</scope>
    <source>
        <strain evidence="2">DJ123</strain>
    </source>
</reference>
<dbReference type="AlphaFoldDB" id="A0AAE5H0L2"/>
<keyword evidence="1" id="KW-0175">Coiled coil</keyword>
<dbReference type="RefSeq" id="WP_077855648.1">
    <property type="nucleotide sequence ID" value="NZ_JABTDW010000001.1"/>
</dbReference>
<evidence type="ECO:0008006" key="4">
    <source>
        <dbReference type="Google" id="ProtNLM"/>
    </source>
</evidence>
<evidence type="ECO:0000313" key="3">
    <source>
        <dbReference type="Proteomes" id="UP000822184"/>
    </source>
</evidence>
<protein>
    <recommendedName>
        <fullName evidence="4">DUF4355 domain-containing protein</fullName>
    </recommendedName>
</protein>
<dbReference type="EMBL" id="JABTDW010000001">
    <property type="protein sequence ID" value="NSB12119.1"/>
    <property type="molecule type" value="Genomic_DNA"/>
</dbReference>
<sequence length="213" mass="23677">MLKSELIEKLSSIEDTADINETIQGIEGLTKTFDLKTIGLDDFKSVLESNDIAKSYFQSALDSGIGKGVAKYQENFKSKELPKLIDEGIKAKSNEGKSEIEIKYEEMQKEIEAMKTEKARAELSSKYQKVLVEKGLPVDLTDFILGDGNEETINGNIEKFSNMFSSVADLKVKEKLGDSTYTPPKSDGVVGKITWEQVVANPSLMTQYNQQSK</sequence>
<accession>A0AAE5H0L2</accession>